<keyword evidence="1" id="KW-0732">Signal</keyword>
<proteinExistence type="predicted"/>
<comment type="caution">
    <text evidence="2">The sequence shown here is derived from an EMBL/GenBank/DDBJ whole genome shotgun (WGS) entry which is preliminary data.</text>
</comment>
<dbReference type="EMBL" id="JAAAUY010001473">
    <property type="protein sequence ID" value="KAF9322702.1"/>
    <property type="molecule type" value="Genomic_DNA"/>
</dbReference>
<sequence length="58" mass="6019">MAMLAIMFLASSTPAPSQVLEYNMNGMAISTDESMKLPETSTNAITLAGIVSINGEGP</sequence>
<name>A0A9P5VGR9_9FUNG</name>
<keyword evidence="3" id="KW-1185">Reference proteome</keyword>
<dbReference type="AlphaFoldDB" id="A0A9P5VGR9"/>
<feature type="non-terminal residue" evidence="2">
    <location>
        <position position="58"/>
    </location>
</feature>
<gene>
    <name evidence="2" type="ORF">BG006_002126</name>
</gene>
<accession>A0A9P5VGR9</accession>
<evidence type="ECO:0000256" key="1">
    <source>
        <dbReference type="SAM" id="SignalP"/>
    </source>
</evidence>
<organism evidence="2 3">
    <name type="scientific">Podila minutissima</name>
    <dbReference type="NCBI Taxonomy" id="64525"/>
    <lineage>
        <taxon>Eukaryota</taxon>
        <taxon>Fungi</taxon>
        <taxon>Fungi incertae sedis</taxon>
        <taxon>Mucoromycota</taxon>
        <taxon>Mortierellomycotina</taxon>
        <taxon>Mortierellomycetes</taxon>
        <taxon>Mortierellales</taxon>
        <taxon>Mortierellaceae</taxon>
        <taxon>Podila</taxon>
    </lineage>
</organism>
<feature type="chain" id="PRO_5040133839" evidence="1">
    <location>
        <begin position="18"/>
        <end position="58"/>
    </location>
</feature>
<evidence type="ECO:0000313" key="2">
    <source>
        <dbReference type="EMBL" id="KAF9322702.1"/>
    </source>
</evidence>
<dbReference type="Proteomes" id="UP000696485">
    <property type="component" value="Unassembled WGS sequence"/>
</dbReference>
<protein>
    <submittedName>
        <fullName evidence="2">Uncharacterized protein</fullName>
    </submittedName>
</protein>
<evidence type="ECO:0000313" key="3">
    <source>
        <dbReference type="Proteomes" id="UP000696485"/>
    </source>
</evidence>
<reference evidence="2" key="1">
    <citation type="journal article" date="2020" name="Fungal Divers.">
        <title>Resolving the Mortierellaceae phylogeny through synthesis of multi-gene phylogenetics and phylogenomics.</title>
        <authorList>
            <person name="Vandepol N."/>
            <person name="Liber J."/>
            <person name="Desiro A."/>
            <person name="Na H."/>
            <person name="Kennedy M."/>
            <person name="Barry K."/>
            <person name="Grigoriev I.V."/>
            <person name="Miller A.N."/>
            <person name="O'Donnell K."/>
            <person name="Stajich J.E."/>
            <person name="Bonito G."/>
        </authorList>
    </citation>
    <scope>NUCLEOTIDE SEQUENCE</scope>
    <source>
        <strain evidence="2">NVP1</strain>
    </source>
</reference>
<feature type="signal peptide" evidence="1">
    <location>
        <begin position="1"/>
        <end position="17"/>
    </location>
</feature>